<dbReference type="Pfam" id="PF00106">
    <property type="entry name" value="adh_short"/>
    <property type="match status" value="1"/>
</dbReference>
<evidence type="ECO:0000259" key="4">
    <source>
        <dbReference type="SMART" id="SM00822"/>
    </source>
</evidence>
<dbReference type="RefSeq" id="WP_238278604.1">
    <property type="nucleotide sequence ID" value="NZ_BPQL01000040.1"/>
</dbReference>
<gene>
    <name evidence="5" type="ORF">ABID43_005177</name>
</gene>
<dbReference type="EMBL" id="JBEPMM010000034">
    <property type="protein sequence ID" value="MET3695608.1"/>
    <property type="molecule type" value="Genomic_DNA"/>
</dbReference>
<dbReference type="InterPro" id="IPR036291">
    <property type="entry name" value="NAD(P)-bd_dom_sf"/>
</dbReference>
<dbReference type="SMART" id="SM00822">
    <property type="entry name" value="PKS_KR"/>
    <property type="match status" value="1"/>
</dbReference>
<dbReference type="Proteomes" id="UP001549145">
    <property type="component" value="Unassembled WGS sequence"/>
</dbReference>
<keyword evidence="6" id="KW-1185">Reference proteome</keyword>
<dbReference type="InterPro" id="IPR057326">
    <property type="entry name" value="KR_dom"/>
</dbReference>
<evidence type="ECO:0000313" key="6">
    <source>
        <dbReference type="Proteomes" id="UP001549145"/>
    </source>
</evidence>
<dbReference type="Gene3D" id="3.40.50.720">
    <property type="entry name" value="NAD(P)-binding Rossmann-like Domain"/>
    <property type="match status" value="1"/>
</dbReference>
<dbReference type="PRINTS" id="PR00081">
    <property type="entry name" value="GDHRDH"/>
</dbReference>
<comment type="similarity">
    <text evidence="1 3">Belongs to the short-chain dehydrogenases/reductases (SDR) family.</text>
</comment>
<dbReference type="PANTHER" id="PTHR44196">
    <property type="entry name" value="DEHYDROGENASE/REDUCTASE SDR FAMILY MEMBER 7B"/>
    <property type="match status" value="1"/>
</dbReference>
<proteinExistence type="inferred from homology"/>
<evidence type="ECO:0000313" key="5">
    <source>
        <dbReference type="EMBL" id="MET3695608.1"/>
    </source>
</evidence>
<dbReference type="PANTHER" id="PTHR44196:SF1">
    <property type="entry name" value="DEHYDROGENASE_REDUCTASE SDR FAMILY MEMBER 7B"/>
    <property type="match status" value="1"/>
</dbReference>
<name>A0ABV2LCL6_9HYPH</name>
<dbReference type="InterPro" id="IPR002347">
    <property type="entry name" value="SDR_fam"/>
</dbReference>
<evidence type="ECO:0000256" key="2">
    <source>
        <dbReference type="ARBA" id="ARBA00023002"/>
    </source>
</evidence>
<accession>A0ABV2LCL6</accession>
<dbReference type="SUPFAM" id="SSF51735">
    <property type="entry name" value="NAD(P)-binding Rossmann-fold domains"/>
    <property type="match status" value="1"/>
</dbReference>
<sequence>MFDLQGRTALVTGAGSGIGRAIAVSLAGRGCNLALADVNEAGLAQTAQPLAKSVRVTCHRLDVTDREAVSALPAAVAAAHGGLDLLVNNAGVALAGTFAQVSEADFEWLIEVNFWGVVRMTRAFLPMLQAVPEARIVNLSSLYGLIAPPGQTAYAASKFAVRGFSQALAHELEGGTVGVTVVHPGGVATSIADSARATAALSIEELERGRRIANSLLTMPPAQAGDIIVRGVERRRRRILVGTDARIASLIERLMPVSYWGVLSRMKGERM</sequence>
<dbReference type="PROSITE" id="PS00061">
    <property type="entry name" value="ADH_SHORT"/>
    <property type="match status" value="1"/>
</dbReference>
<organism evidence="5 6">
    <name type="scientific">Methylobacterium goesingense</name>
    <dbReference type="NCBI Taxonomy" id="243690"/>
    <lineage>
        <taxon>Bacteria</taxon>
        <taxon>Pseudomonadati</taxon>
        <taxon>Pseudomonadota</taxon>
        <taxon>Alphaproteobacteria</taxon>
        <taxon>Hyphomicrobiales</taxon>
        <taxon>Methylobacteriaceae</taxon>
        <taxon>Methylobacterium</taxon>
    </lineage>
</organism>
<reference evidence="5 6" key="1">
    <citation type="submission" date="2024-06" db="EMBL/GenBank/DDBJ databases">
        <title>Genomic Encyclopedia of Type Strains, Phase IV (KMG-IV): sequencing the most valuable type-strain genomes for metagenomic binning, comparative biology and taxonomic classification.</title>
        <authorList>
            <person name="Goeker M."/>
        </authorList>
    </citation>
    <scope>NUCLEOTIDE SEQUENCE [LARGE SCALE GENOMIC DNA]</scope>
    <source>
        <strain evidence="5 6">DSM 21331</strain>
    </source>
</reference>
<comment type="caution">
    <text evidence="5">The sequence shown here is derived from an EMBL/GenBank/DDBJ whole genome shotgun (WGS) entry which is preliminary data.</text>
</comment>
<keyword evidence="2" id="KW-0560">Oxidoreductase</keyword>
<feature type="domain" description="Ketoreductase" evidence="4">
    <location>
        <begin position="7"/>
        <end position="188"/>
    </location>
</feature>
<dbReference type="InterPro" id="IPR020904">
    <property type="entry name" value="Sc_DH/Rdtase_CS"/>
</dbReference>
<protein>
    <submittedName>
        <fullName evidence="5">NAD(P)-dependent dehydrogenase (Short-subunit alcohol dehydrogenase family)</fullName>
    </submittedName>
</protein>
<evidence type="ECO:0000256" key="1">
    <source>
        <dbReference type="ARBA" id="ARBA00006484"/>
    </source>
</evidence>
<dbReference type="PRINTS" id="PR00080">
    <property type="entry name" value="SDRFAMILY"/>
</dbReference>
<evidence type="ECO:0000256" key="3">
    <source>
        <dbReference type="RuleBase" id="RU000363"/>
    </source>
</evidence>